<dbReference type="GeneID" id="105208672"/>
<dbReference type="GO" id="GO:0005737">
    <property type="term" value="C:cytoplasm"/>
    <property type="evidence" value="ECO:0007669"/>
    <property type="project" value="UniProtKB-ARBA"/>
</dbReference>
<dbReference type="OrthoDB" id="6044770at2759"/>
<dbReference type="InterPro" id="IPR029030">
    <property type="entry name" value="Caspase-like_dom_sf"/>
</dbReference>
<evidence type="ECO:0000259" key="4">
    <source>
        <dbReference type="PROSITE" id="PS50207"/>
    </source>
</evidence>
<dbReference type="InterPro" id="IPR015917">
    <property type="entry name" value="Pept_C14A"/>
</dbReference>
<reference evidence="6" key="2">
    <citation type="journal article" date="2015" name="Gigascience">
        <title>Reconstructing a comprehensive transcriptome assembly of a white-pupal translocated strain of the pest fruit fly Bactrocera cucurbitae.</title>
        <authorList>
            <person name="Sim S.B."/>
            <person name="Calla B."/>
            <person name="Hall B."/>
            <person name="DeRego T."/>
            <person name="Geib S.M."/>
        </authorList>
    </citation>
    <scope>NUCLEOTIDE SEQUENCE</scope>
</reference>
<evidence type="ECO:0000259" key="5">
    <source>
        <dbReference type="PROSITE" id="PS50208"/>
    </source>
</evidence>
<dbReference type="InterPro" id="IPR011600">
    <property type="entry name" value="Pept_C14_caspase"/>
</dbReference>
<dbReference type="Pfam" id="PF23724">
    <property type="entry name" value="Dredd_2nd"/>
    <property type="match status" value="1"/>
</dbReference>
<dbReference type="CTD" id="105208672"/>
<feature type="domain" description="Caspase family p10" evidence="4">
    <location>
        <begin position="438"/>
        <end position="515"/>
    </location>
</feature>
<dbReference type="InterPro" id="IPR056259">
    <property type="entry name" value="Dredd_N"/>
</dbReference>
<reference evidence="6" key="1">
    <citation type="submission" date="2014-11" db="EMBL/GenBank/DDBJ databases">
        <authorList>
            <person name="Geib S."/>
        </authorList>
    </citation>
    <scope>NUCLEOTIDE SEQUENCE</scope>
</reference>
<dbReference type="InterPro" id="IPR056260">
    <property type="entry name" value="Dredd_2nd"/>
</dbReference>
<dbReference type="PANTHER" id="PTHR48169:SF7">
    <property type="entry name" value="CASPASE 10"/>
    <property type="match status" value="1"/>
</dbReference>
<evidence type="ECO:0000256" key="2">
    <source>
        <dbReference type="ARBA" id="ARBA00022703"/>
    </source>
</evidence>
<dbReference type="PANTHER" id="PTHR48169">
    <property type="entry name" value="DED DOMAIN-CONTAINING PROTEIN"/>
    <property type="match status" value="1"/>
</dbReference>
<dbReference type="SMART" id="SM00115">
    <property type="entry name" value="CASc"/>
    <property type="match status" value="1"/>
</dbReference>
<dbReference type="InterPro" id="IPR002138">
    <property type="entry name" value="Pept_C14_p10"/>
</dbReference>
<dbReference type="AlphaFoldDB" id="A0A0A1XM78"/>
<dbReference type="SUPFAM" id="SSF52129">
    <property type="entry name" value="Caspase-like"/>
    <property type="match status" value="1"/>
</dbReference>
<dbReference type="GO" id="GO:0004197">
    <property type="term" value="F:cysteine-type endopeptidase activity"/>
    <property type="evidence" value="ECO:0007669"/>
    <property type="project" value="InterPro"/>
</dbReference>
<dbReference type="InterPro" id="IPR001309">
    <property type="entry name" value="Pept_C14_p20"/>
</dbReference>
<proteinExistence type="inferred from homology"/>
<dbReference type="GO" id="GO:0006508">
    <property type="term" value="P:proteolysis"/>
    <property type="evidence" value="ECO:0007669"/>
    <property type="project" value="InterPro"/>
</dbReference>
<name>A0A0A1XM78_ZEUCU</name>
<evidence type="ECO:0000256" key="3">
    <source>
        <dbReference type="RuleBase" id="RU003971"/>
    </source>
</evidence>
<dbReference type="GO" id="GO:0006915">
    <property type="term" value="P:apoptotic process"/>
    <property type="evidence" value="ECO:0007669"/>
    <property type="project" value="UniProtKB-KW"/>
</dbReference>
<keyword evidence="2" id="KW-0053">Apoptosis</keyword>
<dbReference type="PROSITE" id="PS50207">
    <property type="entry name" value="CASPASE_P10"/>
    <property type="match status" value="1"/>
</dbReference>
<evidence type="ECO:0000256" key="1">
    <source>
        <dbReference type="ARBA" id="ARBA00010134"/>
    </source>
</evidence>
<dbReference type="EMBL" id="GBXI01002230">
    <property type="protein sequence ID" value="JAD12062.1"/>
    <property type="molecule type" value="Transcribed_RNA"/>
</dbReference>
<dbReference type="Pfam" id="PF00656">
    <property type="entry name" value="Peptidase_C14"/>
    <property type="match status" value="1"/>
</dbReference>
<protein>
    <submittedName>
        <fullName evidence="6">Caspase-8</fullName>
    </submittedName>
</protein>
<dbReference type="Gene3D" id="3.40.50.1460">
    <property type="match status" value="1"/>
</dbReference>
<dbReference type="GO" id="GO:0043067">
    <property type="term" value="P:regulation of programmed cell death"/>
    <property type="evidence" value="ECO:0007669"/>
    <property type="project" value="UniProtKB-ARBA"/>
</dbReference>
<dbReference type="Pfam" id="PF23725">
    <property type="entry name" value="Dredd_N"/>
    <property type="match status" value="1"/>
</dbReference>
<comment type="similarity">
    <text evidence="1 3">Belongs to the peptidase C14A family.</text>
</comment>
<dbReference type="GO" id="GO:0051604">
    <property type="term" value="P:protein maturation"/>
    <property type="evidence" value="ECO:0007669"/>
    <property type="project" value="UniProtKB-ARBA"/>
</dbReference>
<dbReference type="RefSeq" id="XP_011176959.1">
    <property type="nucleotide sequence ID" value="XM_011178657.3"/>
</dbReference>
<dbReference type="PROSITE" id="PS50208">
    <property type="entry name" value="CASPASE_P20"/>
    <property type="match status" value="1"/>
</dbReference>
<feature type="domain" description="Caspase family p20" evidence="5">
    <location>
        <begin position="287"/>
        <end position="419"/>
    </location>
</feature>
<gene>
    <name evidence="6" type="primary">Dredd_2</name>
    <name evidence="6" type="ORF">g.21823</name>
</gene>
<accession>A0A0A1XM78</accession>
<dbReference type="PRINTS" id="PR00376">
    <property type="entry name" value="IL1BCENZYME"/>
</dbReference>
<organism evidence="6">
    <name type="scientific">Zeugodacus cucurbitae</name>
    <name type="common">Melon fruit fly</name>
    <name type="synonym">Bactrocera cucurbitae</name>
    <dbReference type="NCBI Taxonomy" id="28588"/>
    <lineage>
        <taxon>Eukaryota</taxon>
        <taxon>Metazoa</taxon>
        <taxon>Ecdysozoa</taxon>
        <taxon>Arthropoda</taxon>
        <taxon>Hexapoda</taxon>
        <taxon>Insecta</taxon>
        <taxon>Pterygota</taxon>
        <taxon>Neoptera</taxon>
        <taxon>Endopterygota</taxon>
        <taxon>Diptera</taxon>
        <taxon>Brachycera</taxon>
        <taxon>Muscomorpha</taxon>
        <taxon>Tephritoidea</taxon>
        <taxon>Tephritidae</taxon>
        <taxon>Zeugodacus</taxon>
        <taxon>Zeugodacus</taxon>
    </lineage>
</organism>
<sequence>MSSTRQRLNIVTKLNNIHVEDLQYVEQDLCYYELVSLGFLLFGDERANAEFALQKLLILSNTHKGRSCGGADLLTKYIGVNPRNWRSHVVEALSIIGARRVLRKLGFDWNELHQHYLPHIVELSVHVHPLLKALYRICDRLKPAQAGQLVLRVNEQRTGTEDHLRFYDFAYLEIFLLDWLSRRIISLGDRVTNGADVDVLLEFFKFYELDGLKTLLLETIVNSADNQRMCNNAHISMDYATAIAGNNKNHVTKTNETTTTQTAANATASVRSCDLTIDERYVVRHESAGILLIINQLNFHEEPDAAMKHLLPKKTLSPRMGSNVDKDRLRDVFAPFGYKPMVFEDLTHLELMHRIRETVKLSFQYDSLIVCILSHGTEGSVYGSNSIPVEISEIEHIITGDTIIAKPKLLIIQACQKDESPINEQRQKPNVAPHRFGDLMKAMSTVPGYAAMRHTIEGTWFIQELCDAVQRFGDRNHIGDILTTVNRKVSERRGNKDEIMMPISSYTLRKLFFLPPRK</sequence>
<evidence type="ECO:0000313" key="6">
    <source>
        <dbReference type="EMBL" id="JAD12062.1"/>
    </source>
</evidence>